<comment type="caution">
    <text evidence="3">The sequence shown here is derived from an EMBL/GenBank/DDBJ whole genome shotgun (WGS) entry which is preliminary data.</text>
</comment>
<feature type="compositionally biased region" description="Low complexity" evidence="2">
    <location>
        <begin position="25"/>
        <end position="47"/>
    </location>
</feature>
<proteinExistence type="predicted"/>
<organism evidence="3 4">
    <name type="scientific">Protea cynaroides</name>
    <dbReference type="NCBI Taxonomy" id="273540"/>
    <lineage>
        <taxon>Eukaryota</taxon>
        <taxon>Viridiplantae</taxon>
        <taxon>Streptophyta</taxon>
        <taxon>Embryophyta</taxon>
        <taxon>Tracheophyta</taxon>
        <taxon>Spermatophyta</taxon>
        <taxon>Magnoliopsida</taxon>
        <taxon>Proteales</taxon>
        <taxon>Proteaceae</taxon>
        <taxon>Protea</taxon>
    </lineage>
</organism>
<gene>
    <name evidence="3" type="ORF">NE237_002601</name>
</gene>
<evidence type="ECO:0000256" key="1">
    <source>
        <dbReference type="SAM" id="Coils"/>
    </source>
</evidence>
<evidence type="ECO:0000313" key="3">
    <source>
        <dbReference type="EMBL" id="KAJ4977495.1"/>
    </source>
</evidence>
<accession>A0A9Q0KVH1</accession>
<sequence length="163" mass="17877">MSGTGGEDVDVQMVDIETLDVAEPSMSTAGWSSTSSDNSSTSSSLASSKDEGSTDHESKGDIGEEFSTEGMPKVGTSTQDLTEEMPELVNYEKQLKFCLNYVVKDLDKVERSLDKTNKERDEARSQLHAKEDQVNSMTLGIATLRVEVERLKKCTEDERAAKV</sequence>
<feature type="coiled-coil region" evidence="1">
    <location>
        <begin position="106"/>
        <end position="133"/>
    </location>
</feature>
<keyword evidence="1" id="KW-0175">Coiled coil</keyword>
<protein>
    <submittedName>
        <fullName evidence="3">Uncharacterized protein</fullName>
    </submittedName>
</protein>
<reference evidence="3" key="1">
    <citation type="journal article" date="2023" name="Plant J.">
        <title>The genome of the king protea, Protea cynaroides.</title>
        <authorList>
            <person name="Chang J."/>
            <person name="Duong T.A."/>
            <person name="Schoeman C."/>
            <person name="Ma X."/>
            <person name="Roodt D."/>
            <person name="Barker N."/>
            <person name="Li Z."/>
            <person name="Van de Peer Y."/>
            <person name="Mizrachi E."/>
        </authorList>
    </citation>
    <scope>NUCLEOTIDE SEQUENCE</scope>
    <source>
        <tissue evidence="3">Young leaves</tissue>
    </source>
</reference>
<name>A0A9Q0KVH1_9MAGN</name>
<feature type="region of interest" description="Disordered" evidence="2">
    <location>
        <begin position="1"/>
        <end position="81"/>
    </location>
</feature>
<dbReference type="AlphaFoldDB" id="A0A9Q0KVH1"/>
<dbReference type="Proteomes" id="UP001141806">
    <property type="component" value="Unassembled WGS sequence"/>
</dbReference>
<dbReference type="EMBL" id="JAMYWD010000003">
    <property type="protein sequence ID" value="KAJ4977495.1"/>
    <property type="molecule type" value="Genomic_DNA"/>
</dbReference>
<keyword evidence="4" id="KW-1185">Reference proteome</keyword>
<evidence type="ECO:0000256" key="2">
    <source>
        <dbReference type="SAM" id="MobiDB-lite"/>
    </source>
</evidence>
<evidence type="ECO:0000313" key="4">
    <source>
        <dbReference type="Proteomes" id="UP001141806"/>
    </source>
</evidence>
<feature type="compositionally biased region" description="Basic and acidic residues" evidence="2">
    <location>
        <begin position="48"/>
        <end position="62"/>
    </location>
</feature>